<evidence type="ECO:0000256" key="1">
    <source>
        <dbReference type="SAM" id="MobiDB-lite"/>
    </source>
</evidence>
<dbReference type="InParanoid" id="A0A317XNX4"/>
<feature type="compositionally biased region" description="Polar residues" evidence="1">
    <location>
        <begin position="1"/>
        <end position="10"/>
    </location>
</feature>
<sequence>MSGMASTDNRTFAKRGGEALSPITDRRSTARAGGSGDKLEFEQPSAGLLPRVRSPTELSIERAEIKTLMLLQLPVDAMHGGCDPATRQGRRRPTLAIVLQYSKADAANQPRSLASILKLSLAPLSLDFGHDVRVHPLAKAAVLELMIVSLLAGGKPTDDVHPSKLVATLRQTRLDLSSHRIYALRTEVSARHESAAHSANAVIAGFALFASAESSHAHDFAMLYCIGASANAPLQLEDSSASSVERPHELK</sequence>
<evidence type="ECO:0000313" key="2">
    <source>
        <dbReference type="EMBL" id="PWY99976.1"/>
    </source>
</evidence>
<dbReference type="AlphaFoldDB" id="A0A317XNX4"/>
<dbReference type="EMBL" id="KZ819193">
    <property type="protein sequence ID" value="PWY99976.1"/>
    <property type="molecule type" value="Genomic_DNA"/>
</dbReference>
<gene>
    <name evidence="2" type="ORF">BCV70DRAFT_206285</name>
</gene>
<accession>A0A317XNX4</accession>
<protein>
    <submittedName>
        <fullName evidence="2">Uncharacterized protein</fullName>
    </submittedName>
</protein>
<dbReference type="Proteomes" id="UP000246740">
    <property type="component" value="Unassembled WGS sequence"/>
</dbReference>
<name>A0A317XNX4_9BASI</name>
<keyword evidence="3" id="KW-1185">Reference proteome</keyword>
<organism evidence="2 3">
    <name type="scientific">Testicularia cyperi</name>
    <dbReference type="NCBI Taxonomy" id="1882483"/>
    <lineage>
        <taxon>Eukaryota</taxon>
        <taxon>Fungi</taxon>
        <taxon>Dikarya</taxon>
        <taxon>Basidiomycota</taxon>
        <taxon>Ustilaginomycotina</taxon>
        <taxon>Ustilaginomycetes</taxon>
        <taxon>Ustilaginales</taxon>
        <taxon>Anthracoideaceae</taxon>
        <taxon>Testicularia</taxon>
    </lineage>
</organism>
<reference evidence="2 3" key="1">
    <citation type="journal article" date="2018" name="Mol. Biol. Evol.">
        <title>Broad Genomic Sampling Reveals a Smut Pathogenic Ancestry of the Fungal Clade Ustilaginomycotina.</title>
        <authorList>
            <person name="Kijpornyongpan T."/>
            <person name="Mondo S.J."/>
            <person name="Barry K."/>
            <person name="Sandor L."/>
            <person name="Lee J."/>
            <person name="Lipzen A."/>
            <person name="Pangilinan J."/>
            <person name="LaButti K."/>
            <person name="Hainaut M."/>
            <person name="Henrissat B."/>
            <person name="Grigoriev I.V."/>
            <person name="Spatafora J.W."/>
            <person name="Aime M.C."/>
        </authorList>
    </citation>
    <scope>NUCLEOTIDE SEQUENCE [LARGE SCALE GENOMIC DNA]</scope>
    <source>
        <strain evidence="2 3">MCA 3645</strain>
    </source>
</reference>
<evidence type="ECO:0000313" key="3">
    <source>
        <dbReference type="Proteomes" id="UP000246740"/>
    </source>
</evidence>
<feature type="region of interest" description="Disordered" evidence="1">
    <location>
        <begin position="1"/>
        <end position="45"/>
    </location>
</feature>
<proteinExistence type="predicted"/>